<accession>A0A8S2DXE4</accession>
<dbReference type="EMBL" id="CAJOBA010007395">
    <property type="protein sequence ID" value="CAF3801060.1"/>
    <property type="molecule type" value="Genomic_DNA"/>
</dbReference>
<dbReference type="EMBL" id="CAJNOK010007384">
    <property type="protein sequence ID" value="CAF1032820.1"/>
    <property type="molecule type" value="Genomic_DNA"/>
</dbReference>
<evidence type="ECO:0000256" key="1">
    <source>
        <dbReference type="ARBA" id="ARBA00022741"/>
    </source>
</evidence>
<evidence type="ECO:0000313" key="5">
    <source>
        <dbReference type="Proteomes" id="UP000677228"/>
    </source>
</evidence>
<dbReference type="GO" id="GO:0007264">
    <property type="term" value="P:small GTPase-mediated signal transduction"/>
    <property type="evidence" value="ECO:0007669"/>
    <property type="project" value="InterPro"/>
</dbReference>
<sequence>MLSRNCRNIDLFQYSSIKQLRKHYLLDLRDNENMIKQLKKSKAEFITPAQGVTMAKKINAMKYVECSALHDIGITEVFFQAALIAIADKKKKTGAL</sequence>
<comment type="caution">
    <text evidence="3">The sequence shown here is derived from an EMBL/GenBank/DDBJ whole genome shotgun (WGS) entry which is preliminary data.</text>
</comment>
<evidence type="ECO:0000313" key="4">
    <source>
        <dbReference type="EMBL" id="CAF3801060.1"/>
    </source>
</evidence>
<organism evidence="3 5">
    <name type="scientific">Didymodactylos carnosus</name>
    <dbReference type="NCBI Taxonomy" id="1234261"/>
    <lineage>
        <taxon>Eukaryota</taxon>
        <taxon>Metazoa</taxon>
        <taxon>Spiralia</taxon>
        <taxon>Gnathifera</taxon>
        <taxon>Rotifera</taxon>
        <taxon>Eurotatoria</taxon>
        <taxon>Bdelloidea</taxon>
        <taxon>Philodinida</taxon>
        <taxon>Philodinidae</taxon>
        <taxon>Didymodactylos</taxon>
    </lineage>
</organism>
<protein>
    <submittedName>
        <fullName evidence="3">Uncharacterized protein</fullName>
    </submittedName>
</protein>
<evidence type="ECO:0000256" key="2">
    <source>
        <dbReference type="ARBA" id="ARBA00023134"/>
    </source>
</evidence>
<dbReference type="InterPro" id="IPR001806">
    <property type="entry name" value="Small_GTPase"/>
</dbReference>
<dbReference type="InterPro" id="IPR003578">
    <property type="entry name" value="Small_GTPase_Rho"/>
</dbReference>
<dbReference type="GO" id="GO:0003924">
    <property type="term" value="F:GTPase activity"/>
    <property type="evidence" value="ECO:0007669"/>
    <property type="project" value="InterPro"/>
</dbReference>
<name>A0A8S2DXE4_9BILA</name>
<dbReference type="Proteomes" id="UP000677228">
    <property type="component" value="Unassembled WGS sequence"/>
</dbReference>
<evidence type="ECO:0000313" key="3">
    <source>
        <dbReference type="EMBL" id="CAF1032820.1"/>
    </source>
</evidence>
<dbReference type="Pfam" id="PF00071">
    <property type="entry name" value="Ras"/>
    <property type="match status" value="1"/>
</dbReference>
<reference evidence="3" key="1">
    <citation type="submission" date="2021-02" db="EMBL/GenBank/DDBJ databases">
        <authorList>
            <person name="Nowell W R."/>
        </authorList>
    </citation>
    <scope>NUCLEOTIDE SEQUENCE</scope>
</reference>
<dbReference type="Proteomes" id="UP000682733">
    <property type="component" value="Unassembled WGS sequence"/>
</dbReference>
<dbReference type="Gene3D" id="3.40.50.300">
    <property type="entry name" value="P-loop containing nucleotide triphosphate hydrolases"/>
    <property type="match status" value="1"/>
</dbReference>
<keyword evidence="2" id="KW-0342">GTP-binding</keyword>
<keyword evidence="1" id="KW-0547">Nucleotide-binding</keyword>
<proteinExistence type="predicted"/>
<dbReference type="GO" id="GO:0005525">
    <property type="term" value="F:GTP binding"/>
    <property type="evidence" value="ECO:0007669"/>
    <property type="project" value="UniProtKB-KW"/>
</dbReference>
<dbReference type="AlphaFoldDB" id="A0A8S2DXE4"/>
<dbReference type="SMART" id="SM00174">
    <property type="entry name" value="RHO"/>
    <property type="match status" value="1"/>
</dbReference>
<dbReference type="SUPFAM" id="SSF52540">
    <property type="entry name" value="P-loop containing nucleoside triphosphate hydrolases"/>
    <property type="match status" value="1"/>
</dbReference>
<dbReference type="PANTHER" id="PTHR24072">
    <property type="entry name" value="RHO FAMILY GTPASE"/>
    <property type="match status" value="1"/>
</dbReference>
<dbReference type="InterPro" id="IPR027417">
    <property type="entry name" value="P-loop_NTPase"/>
</dbReference>
<gene>
    <name evidence="3" type="ORF">OVA965_LOCUS16079</name>
    <name evidence="4" type="ORF">TMI583_LOCUS16088</name>
</gene>